<dbReference type="AlphaFoldDB" id="A0AAX4K2I8"/>
<reference evidence="4 5" key="1">
    <citation type="submission" date="2024-01" db="EMBL/GenBank/DDBJ databases">
        <title>Comparative genomics of Cryptococcus and Kwoniella reveals pathogenesis evolution and contrasting modes of karyotype evolution via chromosome fusion or intercentromeric recombination.</title>
        <authorList>
            <person name="Coelho M.A."/>
            <person name="David-Palma M."/>
            <person name="Shea T."/>
            <person name="Bowers K."/>
            <person name="McGinley-Smith S."/>
            <person name="Mohammad A.W."/>
            <person name="Gnirke A."/>
            <person name="Yurkov A.M."/>
            <person name="Nowrousian M."/>
            <person name="Sun S."/>
            <person name="Cuomo C.A."/>
            <person name="Heitman J."/>
        </authorList>
    </citation>
    <scope>NUCLEOTIDE SEQUENCE [LARGE SCALE GENOMIC DNA]</scope>
    <source>
        <strain evidence="4 5">CBS 6074</strain>
    </source>
</reference>
<dbReference type="Proteomes" id="UP001355207">
    <property type="component" value="Chromosome 9"/>
</dbReference>
<dbReference type="GO" id="GO:0009277">
    <property type="term" value="C:fungal-type cell wall"/>
    <property type="evidence" value="ECO:0007669"/>
    <property type="project" value="TreeGrafter"/>
</dbReference>
<protein>
    <recommendedName>
        <fullName evidence="3">Asl1-like glycosyl hydrolase catalytic domain-containing protein</fullName>
    </recommendedName>
</protein>
<feature type="chain" id="PRO_5043455639" description="Asl1-like glycosyl hydrolase catalytic domain-containing protein" evidence="2">
    <location>
        <begin position="19"/>
        <end position="431"/>
    </location>
</feature>
<dbReference type="InterPro" id="IPR017853">
    <property type="entry name" value="GH"/>
</dbReference>
<evidence type="ECO:0000259" key="3">
    <source>
        <dbReference type="Pfam" id="PF11790"/>
    </source>
</evidence>
<feature type="domain" description="Asl1-like glycosyl hydrolase catalytic" evidence="3">
    <location>
        <begin position="296"/>
        <end position="428"/>
    </location>
</feature>
<dbReference type="GO" id="GO:0071966">
    <property type="term" value="P:fungal-type cell wall polysaccharide metabolic process"/>
    <property type="evidence" value="ECO:0007669"/>
    <property type="project" value="TreeGrafter"/>
</dbReference>
<evidence type="ECO:0000256" key="1">
    <source>
        <dbReference type="SAM" id="MobiDB-lite"/>
    </source>
</evidence>
<dbReference type="PANTHER" id="PTHR34154">
    <property type="entry name" value="ALKALI-SENSITIVE LINKAGE PROTEIN 1"/>
    <property type="match status" value="1"/>
</dbReference>
<feature type="compositionally biased region" description="Polar residues" evidence="1">
    <location>
        <begin position="142"/>
        <end position="155"/>
    </location>
</feature>
<feature type="compositionally biased region" description="Polar residues" evidence="1">
    <location>
        <begin position="195"/>
        <end position="210"/>
    </location>
</feature>
<keyword evidence="5" id="KW-1185">Reference proteome</keyword>
<evidence type="ECO:0000313" key="4">
    <source>
        <dbReference type="EMBL" id="WWC91787.1"/>
    </source>
</evidence>
<accession>A0AAX4K2I8</accession>
<feature type="compositionally biased region" description="Polar residues" evidence="1">
    <location>
        <begin position="163"/>
        <end position="179"/>
    </location>
</feature>
<dbReference type="SUPFAM" id="SSF51445">
    <property type="entry name" value="(Trans)glycosidases"/>
    <property type="match status" value="1"/>
</dbReference>
<gene>
    <name evidence="4" type="ORF">L201_006734</name>
</gene>
<dbReference type="Pfam" id="PF11790">
    <property type="entry name" value="Glyco_hydro_cc"/>
    <property type="match status" value="2"/>
</dbReference>
<dbReference type="Gene3D" id="3.20.20.80">
    <property type="entry name" value="Glycosidases"/>
    <property type="match status" value="1"/>
</dbReference>
<dbReference type="RefSeq" id="XP_066078549.1">
    <property type="nucleotide sequence ID" value="XM_066222452.1"/>
</dbReference>
<evidence type="ECO:0000256" key="2">
    <source>
        <dbReference type="SAM" id="SignalP"/>
    </source>
</evidence>
<feature type="compositionally biased region" description="Polar residues" evidence="1">
    <location>
        <begin position="108"/>
        <end position="135"/>
    </location>
</feature>
<dbReference type="EMBL" id="CP144106">
    <property type="protein sequence ID" value="WWC91787.1"/>
    <property type="molecule type" value="Genomic_DNA"/>
</dbReference>
<name>A0AAX4K2I8_9TREE</name>
<dbReference type="InterPro" id="IPR053183">
    <property type="entry name" value="ASL1"/>
</dbReference>
<proteinExistence type="predicted"/>
<sequence length="431" mass="45209">MHPSTLLNILPFLVLVTAAPTKRNCPADSADVDTESEIQIGADALLASGKDNPGSEPAIPYITGTAPLPSDSGVIAAWDRGGRGGWGHGYHTFQAAAPVYTDPVYTQPVDQTPVNPSYTDTPLPSTDSQDTNTVASPVVPTSADQPENAVTTSDVTAPLVTPAGTNVPPTEAASPSINSVGPAISSPGASGLPGNPTSSAVQPISSTPTNGGAANGIGSGGKAGLGLDDTAWQNLGNPQGLGWYWNWGYKPFDLQAEFVACIWGKVMANEFNGELLAGVDYIMSFNEPDQGADVGGSIKIGSPAVARGGEIWFNSWVTACGGDCKYDFVPIHFYGTIVEDMITYIKSFPSGGKPIWVAEFDCQDFGTGEVCDATTQKEFMNKAIEWFKGEGSSIVERWSWFGAIPRFSGTTYGLENADGTLNELGQYYLSL</sequence>
<dbReference type="GeneID" id="91097403"/>
<feature type="signal peptide" evidence="2">
    <location>
        <begin position="1"/>
        <end position="18"/>
    </location>
</feature>
<feature type="domain" description="Asl1-like glycosyl hydrolase catalytic" evidence="3">
    <location>
        <begin position="235"/>
        <end position="291"/>
    </location>
</feature>
<feature type="region of interest" description="Disordered" evidence="1">
    <location>
        <begin position="107"/>
        <end position="217"/>
    </location>
</feature>
<dbReference type="PANTHER" id="PTHR34154:SF3">
    <property type="entry name" value="ALKALI-SENSITIVE LINKAGE PROTEIN 1"/>
    <property type="match status" value="1"/>
</dbReference>
<organism evidence="4 5">
    <name type="scientific">Kwoniella dendrophila CBS 6074</name>
    <dbReference type="NCBI Taxonomy" id="1295534"/>
    <lineage>
        <taxon>Eukaryota</taxon>
        <taxon>Fungi</taxon>
        <taxon>Dikarya</taxon>
        <taxon>Basidiomycota</taxon>
        <taxon>Agaricomycotina</taxon>
        <taxon>Tremellomycetes</taxon>
        <taxon>Tremellales</taxon>
        <taxon>Cryptococcaceae</taxon>
        <taxon>Kwoniella</taxon>
    </lineage>
</organism>
<dbReference type="InterPro" id="IPR024655">
    <property type="entry name" value="Asl1_glyco_hydro_catalytic"/>
</dbReference>
<evidence type="ECO:0000313" key="5">
    <source>
        <dbReference type="Proteomes" id="UP001355207"/>
    </source>
</evidence>
<keyword evidence="2" id="KW-0732">Signal</keyword>